<reference evidence="2" key="2">
    <citation type="submission" date="2012-06" db="EMBL/GenBank/DDBJ databases">
        <authorList>
            <person name="Yu Y."/>
            <person name="Currie J."/>
            <person name="Lomeli R."/>
            <person name="Angelova A."/>
            <person name="Collura K."/>
            <person name="Wissotski M."/>
            <person name="Campos D."/>
            <person name="Kudrna D."/>
            <person name="Golser W."/>
            <person name="Ashely E."/>
            <person name="Descour A."/>
            <person name="Fernandes J."/>
            <person name="Soderlund C."/>
            <person name="Walbot V."/>
        </authorList>
    </citation>
    <scope>NUCLEOTIDE SEQUENCE</scope>
    <source>
        <strain evidence="2">B73</strain>
    </source>
</reference>
<name>C0HIN6_MAIZE</name>
<reference evidence="2" key="1">
    <citation type="journal article" date="2009" name="PLoS Genet.">
        <title>Sequencing, mapping, and analysis of 27,455 maize full-length cDNAs.</title>
        <authorList>
            <person name="Soderlund C."/>
            <person name="Descour A."/>
            <person name="Kudrna D."/>
            <person name="Bomhoff M."/>
            <person name="Boyd L."/>
            <person name="Currie J."/>
            <person name="Angelova A."/>
            <person name="Collura K."/>
            <person name="Wissotski M."/>
            <person name="Ashley E."/>
            <person name="Morrow D."/>
            <person name="Fernandes J."/>
            <person name="Walbot V."/>
            <person name="Yu Y."/>
        </authorList>
    </citation>
    <scope>NUCLEOTIDE SEQUENCE</scope>
    <source>
        <strain evidence="2">B73</strain>
    </source>
</reference>
<dbReference type="EMBL" id="BT062192">
    <property type="protein sequence ID" value="ACN26889.1"/>
    <property type="molecule type" value="mRNA"/>
</dbReference>
<accession>C0HIN6</accession>
<dbReference type="AlphaFoldDB" id="C0HIN6"/>
<organism evidence="2">
    <name type="scientific">Zea mays</name>
    <name type="common">Maize</name>
    <dbReference type="NCBI Taxonomy" id="4577"/>
    <lineage>
        <taxon>Eukaryota</taxon>
        <taxon>Viridiplantae</taxon>
        <taxon>Streptophyta</taxon>
        <taxon>Embryophyta</taxon>
        <taxon>Tracheophyta</taxon>
        <taxon>Spermatophyta</taxon>
        <taxon>Magnoliopsida</taxon>
        <taxon>Liliopsida</taxon>
        <taxon>Poales</taxon>
        <taxon>Poaceae</taxon>
        <taxon>PACMAD clade</taxon>
        <taxon>Panicoideae</taxon>
        <taxon>Andropogonodae</taxon>
        <taxon>Andropogoneae</taxon>
        <taxon>Tripsacinae</taxon>
        <taxon>Zea</taxon>
    </lineage>
</organism>
<protein>
    <submittedName>
        <fullName evidence="2">Uncharacterized protein</fullName>
    </submittedName>
</protein>
<evidence type="ECO:0000256" key="1">
    <source>
        <dbReference type="SAM" id="MobiDB-lite"/>
    </source>
</evidence>
<proteinExistence type="evidence at transcript level"/>
<sequence>MRGHDPVHGADQLPADEDDGDDGRAGGAVADEAGEGVLQLSSARVQVQLVHRRVHAHAAEEPLHGVAHAAAAHAEHHHRALRRQPLHARHRALRHHRRGRRHVPRLLRRRVLHCRSLPKGGGSLAAKGEHTQTQ</sequence>
<feature type="region of interest" description="Disordered" evidence="1">
    <location>
        <begin position="1"/>
        <end position="35"/>
    </location>
</feature>
<evidence type="ECO:0000313" key="2">
    <source>
        <dbReference type="EMBL" id="ACN26889.1"/>
    </source>
</evidence>